<dbReference type="AlphaFoldDB" id="A0A0F9KCP9"/>
<evidence type="ECO:0000313" key="1">
    <source>
        <dbReference type="EMBL" id="KKM79964.1"/>
    </source>
</evidence>
<gene>
    <name evidence="1" type="ORF">LCGC14_1344700</name>
</gene>
<protein>
    <submittedName>
        <fullName evidence="1">Uncharacterized protein</fullName>
    </submittedName>
</protein>
<reference evidence="1" key="1">
    <citation type="journal article" date="2015" name="Nature">
        <title>Complex archaea that bridge the gap between prokaryotes and eukaryotes.</title>
        <authorList>
            <person name="Spang A."/>
            <person name="Saw J.H."/>
            <person name="Jorgensen S.L."/>
            <person name="Zaremba-Niedzwiedzka K."/>
            <person name="Martijn J."/>
            <person name="Lind A.E."/>
            <person name="van Eijk R."/>
            <person name="Schleper C."/>
            <person name="Guy L."/>
            <person name="Ettema T.J."/>
        </authorList>
    </citation>
    <scope>NUCLEOTIDE SEQUENCE</scope>
</reference>
<organism evidence="1">
    <name type="scientific">marine sediment metagenome</name>
    <dbReference type="NCBI Taxonomy" id="412755"/>
    <lineage>
        <taxon>unclassified sequences</taxon>
        <taxon>metagenomes</taxon>
        <taxon>ecological metagenomes</taxon>
    </lineage>
</organism>
<comment type="caution">
    <text evidence="1">The sequence shown here is derived from an EMBL/GenBank/DDBJ whole genome shotgun (WGS) entry which is preliminary data.</text>
</comment>
<accession>A0A0F9KCP9</accession>
<sequence length="102" mass="11939">MKLNKTDFNILDDLLVKIGFGSYYDLIQMLRDIAYNIQPNLQCKLEKETDLLILIKLISKLAHNTKKLIKEALKDLEEVDDSKTEEEQGTILTKKILKWMEK</sequence>
<proteinExistence type="predicted"/>
<dbReference type="EMBL" id="LAZR01008259">
    <property type="protein sequence ID" value="KKM79964.1"/>
    <property type="molecule type" value="Genomic_DNA"/>
</dbReference>
<name>A0A0F9KCP9_9ZZZZ</name>